<keyword evidence="1" id="KW-1003">Cell membrane</keyword>
<evidence type="ECO:0000256" key="5">
    <source>
        <dbReference type="SAM" id="Phobius"/>
    </source>
</evidence>
<evidence type="ECO:0000256" key="3">
    <source>
        <dbReference type="ARBA" id="ARBA00022989"/>
    </source>
</evidence>
<evidence type="ECO:0000256" key="2">
    <source>
        <dbReference type="ARBA" id="ARBA00022692"/>
    </source>
</evidence>
<evidence type="ECO:0000313" key="7">
    <source>
        <dbReference type="Proteomes" id="UP001232973"/>
    </source>
</evidence>
<keyword evidence="2 5" id="KW-0812">Transmembrane</keyword>
<dbReference type="RefSeq" id="WP_274454477.1">
    <property type="nucleotide sequence ID" value="NZ_CP067097.1"/>
</dbReference>
<keyword evidence="4 5" id="KW-0472">Membrane</keyword>
<dbReference type="Pfam" id="PF11023">
    <property type="entry name" value="DUF2614"/>
    <property type="match status" value="1"/>
</dbReference>
<evidence type="ECO:0008006" key="8">
    <source>
        <dbReference type="Google" id="ProtNLM"/>
    </source>
</evidence>
<evidence type="ECO:0000256" key="1">
    <source>
        <dbReference type="ARBA" id="ARBA00022475"/>
    </source>
</evidence>
<feature type="transmembrane region" description="Helical" evidence="5">
    <location>
        <begin position="52"/>
        <end position="71"/>
    </location>
</feature>
<keyword evidence="3 5" id="KW-1133">Transmembrane helix</keyword>
<dbReference type="EMBL" id="JAUSTP010000023">
    <property type="protein sequence ID" value="MDQ0190749.1"/>
    <property type="molecule type" value="Genomic_DNA"/>
</dbReference>
<comment type="caution">
    <text evidence="6">The sequence shown here is derived from an EMBL/GenBank/DDBJ whole genome shotgun (WGS) entry which is preliminary data.</text>
</comment>
<organism evidence="6 7">
    <name type="scientific">Alicyclobacillus cycloheptanicus</name>
    <dbReference type="NCBI Taxonomy" id="1457"/>
    <lineage>
        <taxon>Bacteria</taxon>
        <taxon>Bacillati</taxon>
        <taxon>Bacillota</taxon>
        <taxon>Bacilli</taxon>
        <taxon>Bacillales</taxon>
        <taxon>Alicyclobacillaceae</taxon>
        <taxon>Alicyclobacillus</taxon>
    </lineage>
</organism>
<evidence type="ECO:0000313" key="6">
    <source>
        <dbReference type="EMBL" id="MDQ0190749.1"/>
    </source>
</evidence>
<feature type="transmembrane region" description="Helical" evidence="5">
    <location>
        <begin position="27"/>
        <end position="46"/>
    </location>
</feature>
<sequence>MAVLYDEIVRESTKEVRARVNVNKWRNWALVFMFGGFFIMYCGVFNRTLLPYLLVVGGIGVVIGILMYFRFGPVNSSIPTMECPRCGERIRLTGPVDACSHCHQRLRRTEAGTYEPDTLDSGSPNVD</sequence>
<name>A0ABT9XKD2_9BACL</name>
<gene>
    <name evidence="6" type="ORF">J2S03_002616</name>
</gene>
<reference evidence="6 7" key="1">
    <citation type="submission" date="2023-07" db="EMBL/GenBank/DDBJ databases">
        <title>Genomic Encyclopedia of Type Strains, Phase IV (KMG-IV): sequencing the most valuable type-strain genomes for metagenomic binning, comparative biology and taxonomic classification.</title>
        <authorList>
            <person name="Goeker M."/>
        </authorList>
    </citation>
    <scope>NUCLEOTIDE SEQUENCE [LARGE SCALE GENOMIC DNA]</scope>
    <source>
        <strain evidence="6 7">DSM 4006</strain>
    </source>
</reference>
<accession>A0ABT9XKD2</accession>
<proteinExistence type="predicted"/>
<keyword evidence="7" id="KW-1185">Reference proteome</keyword>
<protein>
    <recommendedName>
        <fullName evidence="8">Zinc-ribbon containing domain-containing protein</fullName>
    </recommendedName>
</protein>
<dbReference type="Proteomes" id="UP001232973">
    <property type="component" value="Unassembled WGS sequence"/>
</dbReference>
<dbReference type="InterPro" id="IPR020912">
    <property type="entry name" value="UPF0295"/>
</dbReference>
<evidence type="ECO:0000256" key="4">
    <source>
        <dbReference type="ARBA" id="ARBA00023136"/>
    </source>
</evidence>